<feature type="domain" description="Immunoglobulin" evidence="6">
    <location>
        <begin position="36"/>
        <end position="126"/>
    </location>
</feature>
<dbReference type="InterPro" id="IPR013106">
    <property type="entry name" value="Ig_V-set"/>
</dbReference>
<dbReference type="AlphaFoldDB" id="A0A3Q1HQ56"/>
<dbReference type="PANTHER" id="PTHR19367">
    <property type="entry name" value="T-CELL RECEPTOR ALPHA CHAIN V REGION"/>
    <property type="match status" value="1"/>
</dbReference>
<dbReference type="InterPro" id="IPR013783">
    <property type="entry name" value="Ig-like_fold"/>
</dbReference>
<dbReference type="InterPro" id="IPR036179">
    <property type="entry name" value="Ig-like_dom_sf"/>
</dbReference>
<proteinExistence type="predicted"/>
<dbReference type="Pfam" id="PF07686">
    <property type="entry name" value="V-set"/>
    <property type="match status" value="1"/>
</dbReference>
<name>A0A3Q1HQ56_ANATE</name>
<keyword evidence="2" id="KW-0391">Immunity</keyword>
<evidence type="ECO:0000256" key="1">
    <source>
        <dbReference type="ARBA" id="ARBA00022729"/>
    </source>
</evidence>
<dbReference type="STRING" id="64144.ENSATEP00000009534"/>
<dbReference type="InParanoid" id="A0A3Q1HQ56"/>
<keyword evidence="1" id="KW-0732">Signal</keyword>
<keyword evidence="2" id="KW-1064">Adaptive immunity</keyword>
<keyword evidence="4" id="KW-0393">Immunoglobulin domain</keyword>
<accession>A0A3Q1HQ56</accession>
<evidence type="ECO:0000256" key="4">
    <source>
        <dbReference type="ARBA" id="ARBA00023319"/>
    </source>
</evidence>
<evidence type="ECO:0000259" key="5">
    <source>
        <dbReference type="SMART" id="SM00406"/>
    </source>
</evidence>
<reference evidence="7" key="3">
    <citation type="submission" date="2025-09" db="UniProtKB">
        <authorList>
            <consortium name="Ensembl"/>
        </authorList>
    </citation>
    <scope>IDENTIFICATION</scope>
</reference>
<dbReference type="SUPFAM" id="SSF48726">
    <property type="entry name" value="Immunoglobulin"/>
    <property type="match status" value="1"/>
</dbReference>
<dbReference type="PANTHER" id="PTHR19367:SF18">
    <property type="entry name" value="T CELL RECEPTOR ALPHA VARIABLE 16"/>
    <property type="match status" value="1"/>
</dbReference>
<evidence type="ECO:0000313" key="8">
    <source>
        <dbReference type="Proteomes" id="UP000265040"/>
    </source>
</evidence>
<reference evidence="7" key="1">
    <citation type="submission" date="2021-04" db="EMBL/GenBank/DDBJ databases">
        <authorList>
            <consortium name="Wellcome Sanger Institute Data Sharing"/>
        </authorList>
    </citation>
    <scope>NUCLEOTIDE SEQUENCE [LARGE SCALE GENOMIC DNA]</scope>
</reference>
<evidence type="ECO:0000259" key="6">
    <source>
        <dbReference type="SMART" id="SM00409"/>
    </source>
</evidence>
<dbReference type="InterPro" id="IPR051287">
    <property type="entry name" value="TCR_variable_region"/>
</dbReference>
<evidence type="ECO:0000256" key="3">
    <source>
        <dbReference type="ARBA" id="ARBA00023170"/>
    </source>
</evidence>
<dbReference type="SMART" id="SM00406">
    <property type="entry name" value="IGv"/>
    <property type="match status" value="1"/>
</dbReference>
<dbReference type="SMART" id="SM00409">
    <property type="entry name" value="IG"/>
    <property type="match status" value="1"/>
</dbReference>
<sequence>MRLFVCPDLMDNVHLMASFSPLFPGLITGDSISADQHEVSGREGESVTLTCTYNTSSSGVYLYWYKHHSELQAPQFILWKGEKGISGEYIPDKRYKSQTSDSSTELTISRLTLADTALYYCALETQ</sequence>
<evidence type="ECO:0000313" key="7">
    <source>
        <dbReference type="Ensembl" id="ENSATEP00000009534.3"/>
    </source>
</evidence>
<keyword evidence="3" id="KW-0675">Receptor</keyword>
<dbReference type="GeneTree" id="ENSGT01030000234557"/>
<keyword evidence="8" id="KW-1185">Reference proteome</keyword>
<protein>
    <recommendedName>
        <fullName evidence="9">Ig-like domain-containing protein</fullName>
    </recommendedName>
</protein>
<feature type="domain" description="Immunoglobulin V-set" evidence="5">
    <location>
        <begin position="46"/>
        <end position="123"/>
    </location>
</feature>
<dbReference type="Ensembl" id="ENSATET00000009704.3">
    <property type="protein sequence ID" value="ENSATEP00000009534.3"/>
    <property type="gene ID" value="ENSATEG00000006710.3"/>
</dbReference>
<reference evidence="7" key="2">
    <citation type="submission" date="2025-08" db="UniProtKB">
        <authorList>
            <consortium name="Ensembl"/>
        </authorList>
    </citation>
    <scope>IDENTIFICATION</scope>
</reference>
<evidence type="ECO:0000256" key="2">
    <source>
        <dbReference type="ARBA" id="ARBA00023130"/>
    </source>
</evidence>
<dbReference type="Gene3D" id="2.60.40.10">
    <property type="entry name" value="Immunoglobulins"/>
    <property type="match status" value="1"/>
</dbReference>
<dbReference type="Proteomes" id="UP000265040">
    <property type="component" value="Chromosome 17"/>
</dbReference>
<dbReference type="InterPro" id="IPR003599">
    <property type="entry name" value="Ig_sub"/>
</dbReference>
<dbReference type="GO" id="GO:0002250">
    <property type="term" value="P:adaptive immune response"/>
    <property type="evidence" value="ECO:0007669"/>
    <property type="project" value="UniProtKB-KW"/>
</dbReference>
<evidence type="ECO:0008006" key="9">
    <source>
        <dbReference type="Google" id="ProtNLM"/>
    </source>
</evidence>
<organism evidence="7 8">
    <name type="scientific">Anabas testudineus</name>
    <name type="common">Climbing perch</name>
    <name type="synonym">Anthias testudineus</name>
    <dbReference type="NCBI Taxonomy" id="64144"/>
    <lineage>
        <taxon>Eukaryota</taxon>
        <taxon>Metazoa</taxon>
        <taxon>Chordata</taxon>
        <taxon>Craniata</taxon>
        <taxon>Vertebrata</taxon>
        <taxon>Euteleostomi</taxon>
        <taxon>Actinopterygii</taxon>
        <taxon>Neopterygii</taxon>
        <taxon>Teleostei</taxon>
        <taxon>Neoteleostei</taxon>
        <taxon>Acanthomorphata</taxon>
        <taxon>Anabantaria</taxon>
        <taxon>Anabantiformes</taxon>
        <taxon>Anabantoidei</taxon>
        <taxon>Anabantidae</taxon>
        <taxon>Anabas</taxon>
    </lineage>
</organism>